<evidence type="ECO:0000256" key="13">
    <source>
        <dbReference type="ARBA" id="ARBA00022833"/>
    </source>
</evidence>
<dbReference type="Pfam" id="PF23295">
    <property type="entry name" value="Arm_4"/>
    <property type="match status" value="1"/>
</dbReference>
<dbReference type="InterPro" id="IPR013083">
    <property type="entry name" value="Znf_RING/FYVE/PHD"/>
</dbReference>
<feature type="region of interest" description="Disordered" evidence="22">
    <location>
        <begin position="2275"/>
        <end position="2338"/>
    </location>
</feature>
<evidence type="ECO:0000256" key="1">
    <source>
        <dbReference type="ARBA" id="ARBA00004287"/>
    </source>
</evidence>
<sequence>MNMVKRIMGRPRQEECSPQDNALGLMHLRRLFTELCHPPRHMTQKEQEEKLYMMLPVFNRVFGNAPPNTMTEKFSDLLQFTTQVSRLMVTEIRRRASNKSTEAASRAIVQFLEINQSEEASRGWMLLTTINLLASSGQKTVDCMTTMSVPSTLVKCLYLFFDLPHVPEAVGGAQNELPLAERRGLLQKVFVQILVKLCSFVSPAEELAQKDDLQLLFSAITSWCPPYNLPWRKSAGEVLMTISRHGLSVNVVKYIHEKECLSTCVQNMQQSDDLSPLEIVEMFAGLSCFLKDSSDVSQTLLDDFRIWQGYNFLCDLLLRLEQAKEAESKDALKDLVNLITSLTTYGVNELKPAGITTGAPFLLPGFAVPQPAGKGDSRNNSSVEDQKHLALLVMETLTVLLQGSNTNAGIFREFGGARCAHNIVKYPQCRQHALMTIQQLVLSPNGDDDMGTLLGLMHSAPPTELQLKTDILRALLSVLRESHRSRTVFRKVGGFVYITSLLVAMERSLSCPPKNGWEKVNQNQVFELLHTVFCTLTAAMRYEPANSHFFKTEIQYEKLADAVRFLGCFSDLRKISAMNVFPSNTQPFQRLLEEDVVSIESVSPTLRHCSKLFIYLYKVATDSFDRHVYHSVSTPPVYPPKNVADLKLHVATSSLQTSDAVIIHPGAMLAMLDLLASVGSVTQPEHALDLQLAVANILQSLVHTERNQQVMCEAGLHARLLQRCSAALADEDHSLHPPLQRMFERLASQALEPMVLREFLRLASPLNCGAWDKKLLKQYRVHKPSSLSYEPEMRSSMITSLEGLGTDNVFSLHEDNHYRISKSLVKSAEGSTVPLTRVKCLVSMTTPHDIRLHGSSVTPAFVEFDTSLEGFGCLFLPSLAPHNAPTTNTVTTGLIDGAVVSGIGSGERFFPPPSGLSYSSWFCIEHFSSPPNNHPVRLLTVVRRANSSEQHYVCLAIVLSAKDRSLIVSTKEELLQNYVDDFSEESSFYEILPCCARFRCGELIIEGQWHHLVLVMSKGMLKNSTAALYIDGQLVNTVKLHYVHSTPGGSGSANPPVVSTVYAYIGTPPAQRQIASLVWRLGPTHFLEEVLPSSNVTTIYELGPNYVGSFQAVCMPCKDAKSEGVVPSPVSLVPEEKVSFGLYALSVSSLTVARIRKVYNKLDSKAIAKQLGISSHENATPVKLIHNSAGHLNGSARTIGAALIGYLGVRTFVPKPVATTLQYIGGAAAILGLVAMASDVEGLYAAVKALVCVVKSNPLASKEMERIKGYQLLAMLLKKKRSLLNSHILHLTFSLVGTVDSGHETSIIPNSTAFQDLLCDFEVWLHAPYELHLSLFEHFIELLTESSEASKNAKLMREFQLIPKLLLTLRDMSLSQPTIAAISNVLSFLLQGFPNSNDLLRFGQFISSTLPTFAVCEKFVVMEINNEEKLDTGTEEEFGGLISANLILLRNRLLDILLKLIYTSKEKTSINLQACEELVKTLGFDWIMMFMEEHLHSTTVTAAMRILVVLLSNQSILIKFKEGLSGGGWLEQTDSVLTNKIGTVLGFNVGRSAGGRSTVREINRDACHFPGFPVLQSFLPKHTNVPALYFLLMALFLQQPVSELPENLQVSVPVISCRSKQGCQFDLDSIWTFIFGVPASSGTVVSSIHNVCTEAVFLLLGMLRSMLNSPWQSEEEGSWLREYPVTLMQFFRYLYHNVPDLASMWMSPDFLCALAATVFPFNIRPYSEMVTDLDDEVGSPAEEFKAFAADTGMNRSQSEYCNVGTKTYLTNHPAKKFVFDFMRVLIIDNLCLTPASKQTPLIDLLLEASPERSTRTQQKEFQTYILDSVMDHLLAADVLLGEDASLPITSGGSYQVLVNNVFYFTQRVVDKLWQGMFNKESKLLIDFIIQLIAQSKRRSQGLSLDAVYHCLNRTILYQFSRAHKTVPQQVALLDSLRVLTVNRNLILGPGNHDQEFISCLAHCLINLHVGSNVDGFGLEAEARMTTWHIMIPSDIEPDGSYSQDISEGRQLLIKAVNRVWTELIHSKKQVLEELFKVTLPVNERGHVDIATARPLIEEAALKCWQNHLAHEKKCISRGEALVPTTQSKLSRVSSGFGLSKLTGSRRNRKESGLNKHSLSTQEISQWMFTHIAVVRDLVDTQYKEYQERQQNALKYVTEEWCQIECELLRERGLWGPPIGSHLDKWMLEMTEGPCRMRKKMVRNDMFYNHYPYVPETEQETNVASEIPSKQPETPDDIPQKKPARYRRAVSYDSKEYYMRLASGNPAIVQDTIVESSEGEAAQQEPEHGEDTIAKVRGLVKPPLKRSRSAPDGGDEENQEQLQDQIAEGSSIEEEEKTDNATLLRLLEEGEKIQHMYRCARVQGLDTSEGLLLFGKEHFYVIDGFTMTATREIRDIETLPPNMHEPIIPRGARQGPSQLKRTCSIFAYEDIKEVHKRRYLLQPIAVEVFSGDGRNYLLAFQKGIRNKVYQRFLAVVPSLTDSSESVSGQRPNTSVEQGSGLLSTLVGEKSVTQRWERGEISNFQYLMHLNTLAGRSYNDLMQYPVFPWILADYDSEEVDLTNPKTFRNLAKPMGAQTDERLAQYKKRYKDWEDPNGETPAYHYGTHYSSAMIVASYLVRMEPFTQIFLRLQGGHFDLADRMFHSVREAWYSASKHNMADVKELIPEFFYLPEFLFNSNNFDLGCKQNGTKLGDVILPPWAKGDPREFIRVHREALECDYVSAHLHEWIDLIFGYKQQGPAAVEAVNVFHHLFYEGQVDIYNINDPLKETATIGFINNFGQIPKQLFKKPHPPKRVRSRLNGDNAGISVLPGSTSDKIFFHHLDNLRPSLTPVKELKEPVGQIVCTDKGILAVEQNKVLIPPTWNKSFAWGYADLSCRLGTYESDKAVTVYECLSEWGQILCAICPNPKLVITGGTSTVVCVWEMGTSKEKAKTLTLKQALLGHTDTVTCATASLAYHIIVSGSRDRTCIIWDLNKLSFLTQLRGHRAPVSALCINELTGDIVSCAGTYIHVWSINGNPIVSVNTFTGRSQQIICCCVSEMNEWDTQNVIVTGHSDGVVRFWRMEFLQVPETPAPEPAEHLEMQEDCPEAQIGQEGQDEDSSDSEADEQSVSQDPKDTPSQPSSTSHRPRTASCRAAAAWCTDSGSDDSRRWSDQLSLDEKDGFIFVNYSEGQTRAHLQGPLSHPHPNPIEVRNYSRLKPGYRWERQLVFRSKLTMHTAFDRKDNAHPAEVTALGISKDHSRILVGDSRGRVFSWSVSDQPGRSAADHWVKDEGGDSCSGCSVRFSLTERRHHCRNCGQLFCQKCSRFQSEIKRLKISSPVRVCQNCYYNLQHERGSEDGPRNC</sequence>
<dbReference type="GO" id="GO:0005829">
    <property type="term" value="C:cytosol"/>
    <property type="evidence" value="ECO:0007669"/>
    <property type="project" value="UniProtKB-SubCell"/>
</dbReference>
<feature type="domain" description="FYVE-type" evidence="23">
    <location>
        <begin position="3270"/>
        <end position="3330"/>
    </location>
</feature>
<keyword evidence="10" id="KW-0479">Metal-binding</keyword>
<feature type="compositionally biased region" description="Acidic residues" evidence="22">
    <location>
        <begin position="3094"/>
        <end position="3106"/>
    </location>
</feature>
<keyword evidence="27" id="KW-1185">Reference proteome</keyword>
<feature type="region of interest" description="Disordered" evidence="22">
    <location>
        <begin position="3087"/>
        <end position="3130"/>
    </location>
</feature>
<evidence type="ECO:0000256" key="10">
    <source>
        <dbReference type="ARBA" id="ARBA00022723"/>
    </source>
</evidence>
<dbReference type="Gene3D" id="2.60.120.200">
    <property type="match status" value="1"/>
</dbReference>
<dbReference type="Gene3D" id="1.10.1540.10">
    <property type="entry name" value="BEACH domain"/>
    <property type="match status" value="1"/>
</dbReference>
<feature type="region of interest" description="Disordered" evidence="22">
    <location>
        <begin position="2218"/>
        <end position="2245"/>
    </location>
</feature>
<protein>
    <recommendedName>
        <fullName evidence="19">WD repeat and FYVE domain-containing protein 3</fullName>
    </recommendedName>
</protein>
<dbReference type="FunFam" id="1.10.1540.10:FF:000002">
    <property type="entry name" value="WD repeat and FYVE domain containing 3"/>
    <property type="match status" value="1"/>
</dbReference>
<dbReference type="GO" id="GO:0016605">
    <property type="term" value="C:PML body"/>
    <property type="evidence" value="ECO:0007669"/>
    <property type="project" value="UniProtKB-SubCell"/>
</dbReference>
<dbReference type="CDD" id="cd15719">
    <property type="entry name" value="FYVE_WDFY3"/>
    <property type="match status" value="1"/>
</dbReference>
<dbReference type="InterPro" id="IPR000409">
    <property type="entry name" value="BEACH_dom"/>
</dbReference>
<evidence type="ECO:0000256" key="20">
    <source>
        <dbReference type="PROSITE-ProRule" id="PRU00091"/>
    </source>
</evidence>
<dbReference type="InterPro" id="IPR013320">
    <property type="entry name" value="ConA-like_dom_sf"/>
</dbReference>
<keyword evidence="7" id="KW-0963">Cytoplasm</keyword>
<organism evidence="26 27">
    <name type="scientific">Macaca fascicularis</name>
    <name type="common">Crab-eating macaque</name>
    <name type="synonym">Cynomolgus monkey</name>
    <dbReference type="NCBI Taxonomy" id="9541"/>
    <lineage>
        <taxon>Eukaryota</taxon>
        <taxon>Metazoa</taxon>
        <taxon>Chordata</taxon>
        <taxon>Craniata</taxon>
        <taxon>Vertebrata</taxon>
        <taxon>Euteleostomi</taxon>
        <taxon>Mammalia</taxon>
        <taxon>Eutheria</taxon>
        <taxon>Euarchontoglires</taxon>
        <taxon>Primates</taxon>
        <taxon>Haplorrhini</taxon>
        <taxon>Catarrhini</taxon>
        <taxon>Cercopithecidae</taxon>
        <taxon>Cercopithecinae</taxon>
        <taxon>Macaca</taxon>
    </lineage>
</organism>
<evidence type="ECO:0000256" key="21">
    <source>
        <dbReference type="PROSITE-ProRule" id="PRU00221"/>
    </source>
</evidence>
<dbReference type="GO" id="GO:0008289">
    <property type="term" value="F:lipid binding"/>
    <property type="evidence" value="ECO:0007669"/>
    <property type="project" value="UniProtKB-KW"/>
</dbReference>
<dbReference type="PROSITE" id="PS00678">
    <property type="entry name" value="WD_REPEATS_1"/>
    <property type="match status" value="1"/>
</dbReference>
<dbReference type="PROSITE" id="PS51783">
    <property type="entry name" value="PH_BEACH"/>
    <property type="match status" value="1"/>
</dbReference>
<dbReference type="GeneTree" id="ENSGT00940000155680"/>
<name>A0A7N9CF60_MACFA</name>
<dbReference type="InterPro" id="IPR011993">
    <property type="entry name" value="PH-like_dom_sf"/>
</dbReference>
<dbReference type="Gene3D" id="2.30.29.30">
    <property type="entry name" value="Pleckstrin-homology domain (PH domain)/Phosphotyrosine-binding domain (PTB)"/>
    <property type="match status" value="1"/>
</dbReference>
<keyword evidence="13" id="KW-0862">Zinc</keyword>
<dbReference type="InterPro" id="IPR001680">
    <property type="entry name" value="WD40_rpt"/>
</dbReference>
<dbReference type="InterPro" id="IPR011011">
    <property type="entry name" value="Znf_FYVE_PHD"/>
</dbReference>
<dbReference type="Ensembl" id="ENSMFAT00000081761.1">
    <property type="protein sequence ID" value="ENSMFAP00000049495.1"/>
    <property type="gene ID" value="ENSMFAG00000036405.2"/>
</dbReference>
<dbReference type="PANTHER" id="PTHR46108">
    <property type="entry name" value="BLUE CHEESE"/>
    <property type="match status" value="1"/>
</dbReference>
<evidence type="ECO:0000256" key="16">
    <source>
        <dbReference type="ARBA" id="ARBA00023136"/>
    </source>
</evidence>
<evidence type="ECO:0000256" key="15">
    <source>
        <dbReference type="ARBA" id="ARBA00023121"/>
    </source>
</evidence>
<dbReference type="CDD" id="cd06071">
    <property type="entry name" value="Beach"/>
    <property type="match status" value="1"/>
</dbReference>
<feature type="compositionally biased region" description="Basic and acidic residues" evidence="22">
    <location>
        <begin position="2284"/>
        <end position="2293"/>
    </location>
</feature>
<keyword evidence="6" id="KW-0217">Developmental protein</keyword>
<evidence type="ECO:0000313" key="27">
    <source>
        <dbReference type="Proteomes" id="UP000233100"/>
    </source>
</evidence>
<keyword evidence="12 20" id="KW-0863">Zinc-finger</keyword>
<dbReference type="InterPro" id="IPR056252">
    <property type="entry name" value="Alfy-like_Arm-like"/>
</dbReference>
<dbReference type="PROSITE" id="PS50082">
    <property type="entry name" value="WD_REPEATS_2"/>
    <property type="match status" value="1"/>
</dbReference>
<dbReference type="Proteomes" id="UP000233100">
    <property type="component" value="Chromosome 5"/>
</dbReference>
<dbReference type="SMART" id="SM00064">
    <property type="entry name" value="FYVE"/>
    <property type="match status" value="1"/>
</dbReference>
<keyword evidence="17" id="KW-0539">Nucleus</keyword>
<dbReference type="Pfam" id="PF02138">
    <property type="entry name" value="Beach"/>
    <property type="match status" value="1"/>
</dbReference>
<dbReference type="Gene3D" id="2.130.10.10">
    <property type="entry name" value="YVTN repeat-like/Quinoprotein amine dehydrogenase"/>
    <property type="match status" value="1"/>
</dbReference>
<dbReference type="SUPFAM" id="SSF81837">
    <property type="entry name" value="BEACH domain"/>
    <property type="match status" value="1"/>
</dbReference>
<dbReference type="GO" id="GO:0016020">
    <property type="term" value="C:membrane"/>
    <property type="evidence" value="ECO:0007669"/>
    <property type="project" value="UniProtKB-SubCell"/>
</dbReference>
<dbReference type="Pfam" id="PF00400">
    <property type="entry name" value="WD40"/>
    <property type="match status" value="2"/>
</dbReference>
<dbReference type="InterPro" id="IPR023362">
    <property type="entry name" value="PH-BEACH_dom"/>
</dbReference>
<evidence type="ECO:0000256" key="7">
    <source>
        <dbReference type="ARBA" id="ARBA00022490"/>
    </source>
</evidence>
<dbReference type="GO" id="GO:0043204">
    <property type="term" value="C:perikaryon"/>
    <property type="evidence" value="ECO:0007669"/>
    <property type="project" value="UniProtKB-SubCell"/>
</dbReference>
<dbReference type="FunFam" id="3.30.40.10:FF:000028">
    <property type="entry name" value="Putative hepatocyte growth factor-regulated tyrosine kinase substrate"/>
    <property type="match status" value="1"/>
</dbReference>
<accession>A0A7N9CF60</accession>
<dbReference type="InterPro" id="IPR036322">
    <property type="entry name" value="WD40_repeat_dom_sf"/>
</dbReference>
<keyword evidence="14" id="KW-0072">Autophagy</keyword>
<reference evidence="26" key="2">
    <citation type="submission" date="2025-08" db="UniProtKB">
        <authorList>
            <consortium name="Ensembl"/>
        </authorList>
    </citation>
    <scope>IDENTIFICATION</scope>
</reference>
<feature type="domain" description="BEACH" evidence="24">
    <location>
        <begin position="2499"/>
        <end position="2792"/>
    </location>
</feature>
<keyword evidence="16" id="KW-0472">Membrane</keyword>
<evidence type="ECO:0000256" key="8">
    <source>
        <dbReference type="ARBA" id="ARBA00022553"/>
    </source>
</evidence>
<evidence type="ECO:0000256" key="18">
    <source>
        <dbReference type="ARBA" id="ARBA00023273"/>
    </source>
</evidence>
<evidence type="ECO:0000256" key="6">
    <source>
        <dbReference type="ARBA" id="ARBA00022473"/>
    </source>
</evidence>
<dbReference type="PANTHER" id="PTHR46108:SF1">
    <property type="entry name" value="WD REPEAT AND FYVE DOMAIN-CONTAINING PROTEIN 3"/>
    <property type="match status" value="1"/>
</dbReference>
<evidence type="ECO:0000256" key="11">
    <source>
        <dbReference type="ARBA" id="ARBA00022737"/>
    </source>
</evidence>
<evidence type="ECO:0000313" key="26">
    <source>
        <dbReference type="Ensembl" id="ENSMFAP00000049495.1"/>
    </source>
</evidence>
<keyword evidence="11" id="KW-0677">Repeat</keyword>
<evidence type="ECO:0000256" key="3">
    <source>
        <dbReference type="ARBA" id="ARBA00004484"/>
    </source>
</evidence>
<evidence type="ECO:0000256" key="9">
    <source>
        <dbReference type="ARBA" id="ARBA00022574"/>
    </source>
</evidence>
<feature type="repeat" description="WD" evidence="21">
    <location>
        <begin position="2939"/>
        <end position="2980"/>
    </location>
</feature>
<evidence type="ECO:0000256" key="17">
    <source>
        <dbReference type="ARBA" id="ARBA00023242"/>
    </source>
</evidence>
<dbReference type="InterPro" id="IPR017455">
    <property type="entry name" value="Znf_FYVE-rel"/>
</dbReference>
<evidence type="ECO:0000256" key="2">
    <source>
        <dbReference type="ARBA" id="ARBA00004322"/>
    </source>
</evidence>
<reference evidence="26 27" key="1">
    <citation type="submission" date="2013-03" db="EMBL/GenBank/DDBJ databases">
        <authorList>
            <person name="Warren W."/>
            <person name="Wilson R.K."/>
        </authorList>
    </citation>
    <scope>NUCLEOTIDE SEQUENCE</scope>
</reference>
<dbReference type="GO" id="GO:0008270">
    <property type="term" value="F:zinc ion binding"/>
    <property type="evidence" value="ECO:0007669"/>
    <property type="project" value="UniProtKB-KW"/>
</dbReference>
<evidence type="ECO:0000259" key="25">
    <source>
        <dbReference type="PROSITE" id="PS51783"/>
    </source>
</evidence>
<evidence type="ECO:0000259" key="23">
    <source>
        <dbReference type="PROSITE" id="PS50178"/>
    </source>
</evidence>
<dbReference type="Pfam" id="PF14844">
    <property type="entry name" value="PH_BEACH"/>
    <property type="match status" value="1"/>
</dbReference>
<dbReference type="InterPro" id="IPR036372">
    <property type="entry name" value="BEACH_dom_sf"/>
</dbReference>
<dbReference type="SUPFAM" id="SSF49899">
    <property type="entry name" value="Concanavalin A-like lectins/glucanases"/>
    <property type="match status" value="1"/>
</dbReference>
<keyword evidence="15" id="KW-0446">Lipid-binding</keyword>
<comment type="subcellular location">
    <subcellularLocation>
        <location evidence="4">Cell projection</location>
        <location evidence="4">Axon</location>
    </subcellularLocation>
    <subcellularLocation>
        <location evidence="5">Cytoplasm</location>
        <location evidence="5">Cytosol</location>
    </subcellularLocation>
    <subcellularLocation>
        <location evidence="1">Membrane</location>
        <topology evidence="1">Peripheral membrane protein</topology>
        <orientation evidence="1">Cytoplasmic side</orientation>
    </subcellularLocation>
    <subcellularLocation>
        <location evidence="2">Nucleus</location>
        <location evidence="2">PML body</location>
    </subcellularLocation>
    <subcellularLocation>
        <location evidence="3">Perikaryon</location>
    </subcellularLocation>
</comment>
<dbReference type="GO" id="GO:0030424">
    <property type="term" value="C:axon"/>
    <property type="evidence" value="ECO:0007669"/>
    <property type="project" value="UniProtKB-SubCell"/>
</dbReference>
<dbReference type="InterPro" id="IPR019775">
    <property type="entry name" value="WD40_repeat_CS"/>
</dbReference>
<keyword evidence="9 21" id="KW-0853">WD repeat</keyword>
<dbReference type="PROSITE" id="PS50178">
    <property type="entry name" value="ZF_FYVE"/>
    <property type="match status" value="1"/>
</dbReference>
<dbReference type="SMART" id="SM00320">
    <property type="entry name" value="WD40"/>
    <property type="match status" value="5"/>
</dbReference>
<gene>
    <name evidence="26" type="primary">WDFY3</name>
</gene>
<evidence type="ECO:0000256" key="22">
    <source>
        <dbReference type="SAM" id="MobiDB-lite"/>
    </source>
</evidence>
<dbReference type="InterPro" id="IPR015943">
    <property type="entry name" value="WD40/YVTN_repeat-like_dom_sf"/>
</dbReference>
<dbReference type="FunFam" id="2.130.10.10:FF:000293">
    <property type="entry name" value="WD repeat and FYVE domain-containing protein 3"/>
    <property type="match status" value="1"/>
</dbReference>
<evidence type="ECO:0000256" key="12">
    <source>
        <dbReference type="ARBA" id="ARBA00022771"/>
    </source>
</evidence>
<dbReference type="SUPFAM" id="SSF50978">
    <property type="entry name" value="WD40 repeat-like"/>
    <property type="match status" value="1"/>
</dbReference>
<dbReference type="InterPro" id="IPR051944">
    <property type="entry name" value="BEACH_domain_protein"/>
</dbReference>
<dbReference type="PROSITE" id="PS50294">
    <property type="entry name" value="WD_REPEATS_REGION"/>
    <property type="match status" value="1"/>
</dbReference>
<keyword evidence="8" id="KW-0597">Phosphoprotein</keyword>
<dbReference type="GO" id="GO:0035973">
    <property type="term" value="P:aggrephagy"/>
    <property type="evidence" value="ECO:0007669"/>
    <property type="project" value="TreeGrafter"/>
</dbReference>
<evidence type="ECO:0000256" key="14">
    <source>
        <dbReference type="ARBA" id="ARBA00023006"/>
    </source>
</evidence>
<dbReference type="CDD" id="cd01201">
    <property type="entry name" value="PH_BEACH"/>
    <property type="match status" value="1"/>
</dbReference>
<dbReference type="FunFam" id="2.30.29.30:FF:000095">
    <property type="entry name" value="WD repeat and FYVE domain containing 3"/>
    <property type="match status" value="1"/>
</dbReference>
<dbReference type="InterPro" id="IPR000306">
    <property type="entry name" value="Znf_FYVE"/>
</dbReference>
<evidence type="ECO:0000256" key="4">
    <source>
        <dbReference type="ARBA" id="ARBA00004489"/>
    </source>
</evidence>
<dbReference type="SUPFAM" id="SSF57903">
    <property type="entry name" value="FYVE/PHD zinc finger"/>
    <property type="match status" value="1"/>
</dbReference>
<feature type="domain" description="BEACH-type PH" evidence="25">
    <location>
        <begin position="2347"/>
        <end position="2472"/>
    </location>
</feature>
<dbReference type="SMART" id="SM01026">
    <property type="entry name" value="Beach"/>
    <property type="match status" value="1"/>
</dbReference>
<dbReference type="Bgee" id="ENSMFAG00000036405">
    <property type="expression patterns" value="Expressed in cerebellum and 13 other cell types or tissues"/>
</dbReference>
<reference evidence="26" key="3">
    <citation type="submission" date="2025-09" db="UniProtKB">
        <authorList>
            <consortium name="Ensembl"/>
        </authorList>
    </citation>
    <scope>IDENTIFICATION</scope>
</reference>
<dbReference type="Pfam" id="PF01363">
    <property type="entry name" value="FYVE"/>
    <property type="match status" value="1"/>
</dbReference>
<keyword evidence="18" id="KW-0966">Cell projection</keyword>
<dbReference type="Gene3D" id="3.30.40.10">
    <property type="entry name" value="Zinc/RING finger domain, C3HC4 (zinc finger)"/>
    <property type="match status" value="1"/>
</dbReference>
<evidence type="ECO:0000259" key="24">
    <source>
        <dbReference type="PROSITE" id="PS50197"/>
    </source>
</evidence>
<dbReference type="PROSITE" id="PS50197">
    <property type="entry name" value="BEACH"/>
    <property type="match status" value="1"/>
</dbReference>
<evidence type="ECO:0000256" key="5">
    <source>
        <dbReference type="ARBA" id="ARBA00004514"/>
    </source>
</evidence>
<evidence type="ECO:0000256" key="19">
    <source>
        <dbReference type="ARBA" id="ARBA00069628"/>
    </source>
</evidence>
<dbReference type="SUPFAM" id="SSF50729">
    <property type="entry name" value="PH domain-like"/>
    <property type="match status" value="1"/>
</dbReference>
<proteinExistence type="predicted"/>